<organism evidence="1 2">
    <name type="scientific">Tistrella arctica</name>
    <dbReference type="NCBI Taxonomy" id="3133430"/>
    <lineage>
        <taxon>Bacteria</taxon>
        <taxon>Pseudomonadati</taxon>
        <taxon>Pseudomonadota</taxon>
        <taxon>Alphaproteobacteria</taxon>
        <taxon>Geminicoccales</taxon>
        <taxon>Geminicoccaceae</taxon>
        <taxon>Tistrella</taxon>
    </lineage>
</organism>
<protein>
    <submittedName>
        <fullName evidence="1">Uncharacterized protein</fullName>
    </submittedName>
</protein>
<proteinExistence type="predicted"/>
<dbReference type="Proteomes" id="UP001413721">
    <property type="component" value="Unassembled WGS sequence"/>
</dbReference>
<reference evidence="1 2" key="1">
    <citation type="submission" date="2024-03" db="EMBL/GenBank/DDBJ databases">
        <title>High-quality draft genome sequencing of Tistrella sp. BH-R2-4.</title>
        <authorList>
            <person name="Dong C."/>
        </authorList>
    </citation>
    <scope>NUCLEOTIDE SEQUENCE [LARGE SCALE GENOMIC DNA]</scope>
    <source>
        <strain evidence="1 2">BH-R2-4</strain>
    </source>
</reference>
<gene>
    <name evidence="1" type="ORF">WG926_19580</name>
</gene>
<dbReference type="RefSeq" id="WP_345931974.1">
    <property type="nucleotide sequence ID" value="NZ_JBBKTV010000002.1"/>
</dbReference>
<evidence type="ECO:0000313" key="2">
    <source>
        <dbReference type="Proteomes" id="UP001413721"/>
    </source>
</evidence>
<dbReference type="EMBL" id="JBBKTW010000007">
    <property type="protein sequence ID" value="MEN2990524.1"/>
    <property type="molecule type" value="Genomic_DNA"/>
</dbReference>
<keyword evidence="2" id="KW-1185">Reference proteome</keyword>
<evidence type="ECO:0000313" key="1">
    <source>
        <dbReference type="EMBL" id="MEN2990524.1"/>
    </source>
</evidence>
<accession>A0ABU9YNZ7</accession>
<comment type="caution">
    <text evidence="1">The sequence shown here is derived from an EMBL/GenBank/DDBJ whole genome shotgun (WGS) entry which is preliminary data.</text>
</comment>
<sequence length="44" mass="4884">MNDIRNDEVDRDERAAWSPPVLTKVAVDEVVQALPIGGLFNVAY</sequence>
<name>A0ABU9YNZ7_9PROT</name>